<dbReference type="AlphaFoldDB" id="A0A4R9APT3"/>
<keyword evidence="3" id="KW-1185">Reference proteome</keyword>
<dbReference type="PANTHER" id="PTHR34310">
    <property type="entry name" value="DUF427 DOMAIN PROTEIN (AFU_ORTHOLOGUE AFUA_3G02220)"/>
    <property type="match status" value="1"/>
</dbReference>
<evidence type="ECO:0000259" key="1">
    <source>
        <dbReference type="Pfam" id="PF04248"/>
    </source>
</evidence>
<evidence type="ECO:0000313" key="3">
    <source>
        <dbReference type="Proteomes" id="UP000298154"/>
    </source>
</evidence>
<dbReference type="EMBL" id="SOHK01000007">
    <property type="protein sequence ID" value="TFD67727.1"/>
    <property type="molecule type" value="Genomic_DNA"/>
</dbReference>
<protein>
    <submittedName>
        <fullName evidence="2">DUF427 domain-containing protein</fullName>
    </submittedName>
</protein>
<dbReference type="PANTHER" id="PTHR34310:SF5">
    <property type="entry name" value="DUF427 DOMAIN PROTEIN (AFU_ORTHOLOGUE AFUA_3G02220)"/>
    <property type="match status" value="1"/>
</dbReference>
<feature type="domain" description="DUF427" evidence="1">
    <location>
        <begin position="3"/>
        <end position="88"/>
    </location>
</feature>
<proteinExistence type="predicted"/>
<sequence>MYQAVWNDVVLAESDETILVEGNQYFPAESLNSAYFSRTSLTSQCPWKGSAKYYTLIVDGQENVNAAWYYPTPTPAAENIRDHVAFGNGVRVVKVH</sequence>
<dbReference type="RefSeq" id="WP_134554402.1">
    <property type="nucleotide sequence ID" value="NZ_SOHK01000007.1"/>
</dbReference>
<dbReference type="Gene3D" id="2.170.150.40">
    <property type="entry name" value="Domain of unknown function (DUF427)"/>
    <property type="match status" value="1"/>
</dbReference>
<dbReference type="Pfam" id="PF04248">
    <property type="entry name" value="NTP_transf_9"/>
    <property type="match status" value="1"/>
</dbReference>
<dbReference type="InterPro" id="IPR038694">
    <property type="entry name" value="DUF427_sf"/>
</dbReference>
<organism evidence="2 3">
    <name type="scientific">Cryobacterium ruanii</name>
    <dbReference type="NCBI Taxonomy" id="1259197"/>
    <lineage>
        <taxon>Bacteria</taxon>
        <taxon>Bacillati</taxon>
        <taxon>Actinomycetota</taxon>
        <taxon>Actinomycetes</taxon>
        <taxon>Micrococcales</taxon>
        <taxon>Microbacteriaceae</taxon>
        <taxon>Cryobacterium</taxon>
    </lineage>
</organism>
<dbReference type="Proteomes" id="UP000298154">
    <property type="component" value="Unassembled WGS sequence"/>
</dbReference>
<dbReference type="InterPro" id="IPR007361">
    <property type="entry name" value="DUF427"/>
</dbReference>
<gene>
    <name evidence="2" type="ORF">E3T47_03635</name>
</gene>
<reference evidence="2 3" key="1">
    <citation type="submission" date="2019-03" db="EMBL/GenBank/DDBJ databases">
        <title>Genomics of glacier-inhabiting Cryobacterium strains.</title>
        <authorList>
            <person name="Liu Q."/>
            <person name="Xin Y.-H."/>
        </authorList>
    </citation>
    <scope>NUCLEOTIDE SEQUENCE [LARGE SCALE GENOMIC DNA]</scope>
    <source>
        <strain evidence="2 3">Sr36</strain>
    </source>
</reference>
<accession>A0A4R9APT3</accession>
<dbReference type="OrthoDB" id="9815163at2"/>
<name>A0A4R9APT3_9MICO</name>
<evidence type="ECO:0000313" key="2">
    <source>
        <dbReference type="EMBL" id="TFD67727.1"/>
    </source>
</evidence>
<comment type="caution">
    <text evidence="2">The sequence shown here is derived from an EMBL/GenBank/DDBJ whole genome shotgun (WGS) entry which is preliminary data.</text>
</comment>